<dbReference type="OrthoDB" id="9780310at2"/>
<dbReference type="Pfam" id="PF01904">
    <property type="entry name" value="DUF72"/>
    <property type="match status" value="1"/>
</dbReference>
<dbReference type="EMBL" id="QGHC01000009">
    <property type="protein sequence ID" value="PWK85327.1"/>
    <property type="molecule type" value="Genomic_DNA"/>
</dbReference>
<keyword evidence="2" id="KW-1185">Reference proteome</keyword>
<sequence>MPHATDDLFAAPAAPHPRIRAGIGGWNYAPWRDNFYPAGLVQRRELEYASRRLRALEINSTYYRAQTPAVYARWAAQTPEDFVFALKAPRAVTEGRRLAEAARGVRGFLFGGLAEFGARLGPVNWQLPPVRPFERDDLAAFLDALPRELDGRPLRHVLEVRHPSFLCESYVELARAHGVPTVFTDSPDYPSLADLTGGFVYARLMRSRADVATGYPAAELDAWARRARRWADGGDCDALPHVAPARPDGAPREVFVFFISAAKERNPAAAMALQARVDA</sequence>
<gene>
    <name evidence="1" type="ORF">C7456_109101</name>
</gene>
<evidence type="ECO:0000313" key="1">
    <source>
        <dbReference type="EMBL" id="PWK85327.1"/>
    </source>
</evidence>
<evidence type="ECO:0000313" key="2">
    <source>
        <dbReference type="Proteomes" id="UP000245812"/>
    </source>
</evidence>
<dbReference type="SUPFAM" id="SSF117396">
    <property type="entry name" value="TM1631-like"/>
    <property type="match status" value="1"/>
</dbReference>
<dbReference type="Gene3D" id="3.20.20.410">
    <property type="entry name" value="Protein of unknown function UPF0759"/>
    <property type="match status" value="1"/>
</dbReference>
<comment type="caution">
    <text evidence="1">The sequence shown here is derived from an EMBL/GenBank/DDBJ whole genome shotgun (WGS) entry which is preliminary data.</text>
</comment>
<dbReference type="RefSeq" id="WP_109724194.1">
    <property type="nucleotide sequence ID" value="NZ_MSZV01000010.1"/>
</dbReference>
<reference evidence="1 2" key="1">
    <citation type="submission" date="2018-05" db="EMBL/GenBank/DDBJ databases">
        <title>Genomic Encyclopedia of Type Strains, Phase IV (KMG-IV): sequencing the most valuable type-strain genomes for metagenomic binning, comparative biology and taxonomic classification.</title>
        <authorList>
            <person name="Goeker M."/>
        </authorList>
    </citation>
    <scope>NUCLEOTIDE SEQUENCE [LARGE SCALE GENOMIC DNA]</scope>
    <source>
        <strain evidence="1 2">DSM 14263</strain>
    </source>
</reference>
<accession>A0A316HX89</accession>
<dbReference type="InterPro" id="IPR002763">
    <property type="entry name" value="DUF72"/>
</dbReference>
<dbReference type="PANTHER" id="PTHR30348">
    <property type="entry name" value="UNCHARACTERIZED PROTEIN YECE"/>
    <property type="match status" value="1"/>
</dbReference>
<dbReference type="PANTHER" id="PTHR30348:SF4">
    <property type="entry name" value="DUF72 DOMAIN-CONTAINING PROTEIN"/>
    <property type="match status" value="1"/>
</dbReference>
<dbReference type="Proteomes" id="UP000245812">
    <property type="component" value="Unassembled WGS sequence"/>
</dbReference>
<name>A0A316HX89_9GAMM</name>
<dbReference type="InterPro" id="IPR036520">
    <property type="entry name" value="UPF0759_sf"/>
</dbReference>
<dbReference type="AlphaFoldDB" id="A0A316HX89"/>
<organism evidence="1 2">
    <name type="scientific">Fulvimonas soli</name>
    <dbReference type="NCBI Taxonomy" id="155197"/>
    <lineage>
        <taxon>Bacteria</taxon>
        <taxon>Pseudomonadati</taxon>
        <taxon>Pseudomonadota</taxon>
        <taxon>Gammaproteobacteria</taxon>
        <taxon>Lysobacterales</taxon>
        <taxon>Rhodanobacteraceae</taxon>
        <taxon>Fulvimonas</taxon>
    </lineage>
</organism>
<protein>
    <submittedName>
        <fullName evidence="1">Uncharacterized protein YecE (DUF72 family)</fullName>
    </submittedName>
</protein>
<proteinExistence type="predicted"/>